<dbReference type="AlphaFoldDB" id="D3BDM4"/>
<protein>
    <submittedName>
        <fullName evidence="1">Uncharacterized protein</fullName>
    </submittedName>
</protein>
<evidence type="ECO:0000313" key="2">
    <source>
        <dbReference type="Proteomes" id="UP000001396"/>
    </source>
</evidence>
<dbReference type="Proteomes" id="UP000001396">
    <property type="component" value="Unassembled WGS sequence"/>
</dbReference>
<reference evidence="1 2" key="1">
    <citation type="journal article" date="2011" name="Genome Res.">
        <title>Phylogeny-wide analysis of social amoeba genomes highlights ancient origins for complex intercellular communication.</title>
        <authorList>
            <person name="Heidel A.J."/>
            <person name="Lawal H.M."/>
            <person name="Felder M."/>
            <person name="Schilde C."/>
            <person name="Helps N.R."/>
            <person name="Tunggal B."/>
            <person name="Rivero F."/>
            <person name="John U."/>
            <person name="Schleicher M."/>
            <person name="Eichinger L."/>
            <person name="Platzer M."/>
            <person name="Noegel A.A."/>
            <person name="Schaap P."/>
            <person name="Gloeckner G."/>
        </authorList>
    </citation>
    <scope>NUCLEOTIDE SEQUENCE [LARGE SCALE GENOMIC DNA]</scope>
    <source>
        <strain evidence="2">ATCC 26659 / Pp 5 / PN500</strain>
    </source>
</reference>
<gene>
    <name evidence="1" type="ORF">PPL_06826</name>
</gene>
<evidence type="ECO:0000313" key="1">
    <source>
        <dbReference type="EMBL" id="EFA80005.1"/>
    </source>
</evidence>
<keyword evidence="2" id="KW-1185">Reference proteome</keyword>
<sequence length="74" mass="8346">MIILELVELGNTAGVRPDRNENARSVPSVQFFFDAKSVILDSEFLSNSGVDEHSWKLAYLDDEESRGNNNKFNV</sequence>
<proteinExistence type="predicted"/>
<organism evidence="1 2">
    <name type="scientific">Heterostelium pallidum (strain ATCC 26659 / Pp 5 / PN500)</name>
    <name type="common">Cellular slime mold</name>
    <name type="synonym">Polysphondylium pallidum</name>
    <dbReference type="NCBI Taxonomy" id="670386"/>
    <lineage>
        <taxon>Eukaryota</taxon>
        <taxon>Amoebozoa</taxon>
        <taxon>Evosea</taxon>
        <taxon>Eumycetozoa</taxon>
        <taxon>Dictyostelia</taxon>
        <taxon>Acytosteliales</taxon>
        <taxon>Acytosteliaceae</taxon>
        <taxon>Heterostelium</taxon>
    </lineage>
</organism>
<dbReference type="InParanoid" id="D3BDM4"/>
<accession>D3BDM4</accession>
<name>D3BDM4_HETP5</name>
<dbReference type="GeneID" id="31362307"/>
<dbReference type="EMBL" id="ADBJ01000031">
    <property type="protein sequence ID" value="EFA80005.1"/>
    <property type="molecule type" value="Genomic_DNA"/>
</dbReference>
<dbReference type="RefSeq" id="XP_020432125.1">
    <property type="nucleotide sequence ID" value="XM_020577677.1"/>
</dbReference>
<comment type="caution">
    <text evidence="1">The sequence shown here is derived from an EMBL/GenBank/DDBJ whole genome shotgun (WGS) entry which is preliminary data.</text>
</comment>